<evidence type="ECO:0000313" key="1">
    <source>
        <dbReference type="Proteomes" id="UP000887579"/>
    </source>
</evidence>
<protein>
    <submittedName>
        <fullName evidence="2">Ras-GAP domain-containing protein</fullName>
    </submittedName>
</protein>
<name>A0AC34G5H6_9BILA</name>
<dbReference type="WBParaSite" id="ES5_v2.g24814.t1">
    <property type="protein sequence ID" value="ES5_v2.g24814.t1"/>
    <property type="gene ID" value="ES5_v2.g24814"/>
</dbReference>
<evidence type="ECO:0000313" key="2">
    <source>
        <dbReference type="WBParaSite" id="ES5_v2.g24814.t1"/>
    </source>
</evidence>
<sequence length="630" mass="71086">MRIKARFQAVDILPLNNYNKLSDFIKELYLPLCLHLEPILNVKAKEDLATSLVRILHKQQLAESFLCNLIMSEVDVLDNEHLMFRGNSLATKSMEAFMKLVASEYLKCTLNDLIKTVLEKNIDCEVDPTKLSNQSNLEKNRQNLMGFVRMAWASIQDKAHLFPEELRKVFKSLRQRLSDAGRSELADNLISSSIFLRFLCPAILYPILEYPAGQAARSLTLIAKTLQTLANFTKFGGKESYMEFMNEFIRREWDNMHEFLVCISTTKSSPSSSESTTLPAAAAASTECTTVDLGKELSLLHSYLEEVWTLEVHEQVCRTAASTECTTVDLGKELSLLHSYLEEVWTLEVHEQVCRSKEDLAQLSSILKDIRSRYHRSPTPSNISTTTNGTPSDYENNSGRPTSSSRHSTISTSNNSNNNQNQRIQAAPSLNTNDDYVLQSAVDTSLQENVLKTGYHVQQMRKMRAIPKAPLHGIVQPHPNLGVYRQQSHDPRPYASNYDDNYVQTAPPVAPTATNRYIVQHLDPVRVQNPKTREYMIYDDSSPSSTFQTHHYDAVPIRSIAGNNIRVHTGHESDSDDSLENQQRRPQRRNKRRSESVSTQLPPTSTSTTIATGIASRMAPPSSGYQSQNN</sequence>
<dbReference type="Proteomes" id="UP000887579">
    <property type="component" value="Unplaced"/>
</dbReference>
<reference evidence="2" key="1">
    <citation type="submission" date="2022-11" db="UniProtKB">
        <authorList>
            <consortium name="WormBaseParasite"/>
        </authorList>
    </citation>
    <scope>IDENTIFICATION</scope>
</reference>
<accession>A0AC34G5H6</accession>
<proteinExistence type="predicted"/>
<organism evidence="1 2">
    <name type="scientific">Panagrolaimus sp. ES5</name>
    <dbReference type="NCBI Taxonomy" id="591445"/>
    <lineage>
        <taxon>Eukaryota</taxon>
        <taxon>Metazoa</taxon>
        <taxon>Ecdysozoa</taxon>
        <taxon>Nematoda</taxon>
        <taxon>Chromadorea</taxon>
        <taxon>Rhabditida</taxon>
        <taxon>Tylenchina</taxon>
        <taxon>Panagrolaimomorpha</taxon>
        <taxon>Panagrolaimoidea</taxon>
        <taxon>Panagrolaimidae</taxon>
        <taxon>Panagrolaimus</taxon>
    </lineage>
</organism>